<keyword evidence="8" id="KW-1185">Reference proteome</keyword>
<evidence type="ECO:0000313" key="7">
    <source>
        <dbReference type="EMBL" id="MET3730533.1"/>
    </source>
</evidence>
<sequence length="491" mass="54731">MNNSQSSYRQILKATSIFGGVQVFNIVIQLIRSKVVAVLLGPAGMGIMSLFLSSISLVTSATNFGLGTSAVRDIAEANSKDDRDKISETLGVFRKLVWLTGFLGVIVTLIFSPILSKVAFGDYSYTWAFCALSITLLISQLASGYMVIMQGLRKLSLLAKASVVASTIGLIASIFLFYNLGVKGIVPSIIITSISSWAIQRYFSKKIKISRLKIGWNIALKKGRPMLFLGLMLSLSSFFTIAFSYLFRIFISHFGDISEVGLFNAGFTIVNTYVGLVFAAMATDYFPRLSSMKLNKSEQSNLINQQADIAIYLLAPLVIAFLIFSSLIITLLYTSQFLSIGTMVKYAMLGILFKSVSWAIGYQILSQGDSRSFFWNELIASIYLFGLNCLGYYFNGLEGVGVSFLIGYAIHLIHISMFCSYKYGFKFQPKFYKTFILYLILCFTAFLISISLHDVFLYTFGIIMFILTASYSLYNLNKKLGLRDLFNKKFK</sequence>
<evidence type="ECO:0000256" key="5">
    <source>
        <dbReference type="ARBA" id="ARBA00023136"/>
    </source>
</evidence>
<evidence type="ECO:0000256" key="1">
    <source>
        <dbReference type="ARBA" id="ARBA00004651"/>
    </source>
</evidence>
<dbReference type="EMBL" id="JBEPMO010000001">
    <property type="protein sequence ID" value="MET3730533.1"/>
    <property type="molecule type" value="Genomic_DNA"/>
</dbReference>
<feature type="transmembrane region" description="Helical" evidence="6">
    <location>
        <begin position="96"/>
        <end position="114"/>
    </location>
</feature>
<comment type="caution">
    <text evidence="7">The sequence shown here is derived from an EMBL/GenBank/DDBJ whole genome shotgun (WGS) entry which is preliminary data.</text>
</comment>
<dbReference type="InterPro" id="IPR050833">
    <property type="entry name" value="Poly_Biosynth_Transport"/>
</dbReference>
<evidence type="ECO:0000256" key="2">
    <source>
        <dbReference type="ARBA" id="ARBA00022475"/>
    </source>
</evidence>
<comment type="subcellular location">
    <subcellularLocation>
        <location evidence="1">Cell membrane</location>
        <topology evidence="1">Multi-pass membrane protein</topology>
    </subcellularLocation>
</comment>
<feature type="transmembrane region" description="Helical" evidence="6">
    <location>
        <begin position="456"/>
        <end position="474"/>
    </location>
</feature>
<dbReference type="Pfam" id="PF13440">
    <property type="entry name" value="Polysacc_synt_3"/>
    <property type="match status" value="1"/>
</dbReference>
<evidence type="ECO:0000256" key="6">
    <source>
        <dbReference type="SAM" id="Phobius"/>
    </source>
</evidence>
<dbReference type="PANTHER" id="PTHR30250">
    <property type="entry name" value="PST FAMILY PREDICTED COLANIC ACID TRANSPORTER"/>
    <property type="match status" value="1"/>
</dbReference>
<feature type="transmembrane region" description="Helical" evidence="6">
    <location>
        <begin position="157"/>
        <end position="178"/>
    </location>
</feature>
<reference evidence="7 8" key="1">
    <citation type="submission" date="2024-06" db="EMBL/GenBank/DDBJ databases">
        <title>Genomic Encyclopedia of Type Strains, Phase IV (KMG-IV): sequencing the most valuable type-strain genomes for metagenomic binning, comparative biology and taxonomic classification.</title>
        <authorList>
            <person name="Goeker M."/>
        </authorList>
    </citation>
    <scope>NUCLEOTIDE SEQUENCE [LARGE SCALE GENOMIC DNA]</scope>
    <source>
        <strain evidence="7 8">DSM 29388</strain>
    </source>
</reference>
<keyword evidence="4 6" id="KW-1133">Transmembrane helix</keyword>
<evidence type="ECO:0000256" key="4">
    <source>
        <dbReference type="ARBA" id="ARBA00022989"/>
    </source>
</evidence>
<feature type="transmembrane region" description="Helical" evidence="6">
    <location>
        <begin position="431"/>
        <end position="450"/>
    </location>
</feature>
<feature type="transmembrane region" description="Helical" evidence="6">
    <location>
        <begin position="12"/>
        <end position="31"/>
    </location>
</feature>
<evidence type="ECO:0000313" key="8">
    <source>
        <dbReference type="Proteomes" id="UP001549146"/>
    </source>
</evidence>
<dbReference type="Proteomes" id="UP001549146">
    <property type="component" value="Unassembled WGS sequence"/>
</dbReference>
<organism evidence="7 8">
    <name type="scientific">Moheibacter stercoris</name>
    <dbReference type="NCBI Taxonomy" id="1628251"/>
    <lineage>
        <taxon>Bacteria</taxon>
        <taxon>Pseudomonadati</taxon>
        <taxon>Bacteroidota</taxon>
        <taxon>Flavobacteriia</taxon>
        <taxon>Flavobacteriales</taxon>
        <taxon>Weeksellaceae</taxon>
        <taxon>Moheibacter</taxon>
    </lineage>
</organism>
<accession>A0ABV2LSW9</accession>
<keyword evidence="3 6" id="KW-0812">Transmembrane</keyword>
<feature type="transmembrane region" description="Helical" evidence="6">
    <location>
        <begin position="263"/>
        <end position="286"/>
    </location>
</feature>
<keyword evidence="5 6" id="KW-0472">Membrane</keyword>
<feature type="transmembrane region" description="Helical" evidence="6">
    <location>
        <begin position="126"/>
        <end position="148"/>
    </location>
</feature>
<dbReference type="PANTHER" id="PTHR30250:SF11">
    <property type="entry name" value="O-ANTIGEN TRANSPORTER-RELATED"/>
    <property type="match status" value="1"/>
</dbReference>
<feature type="transmembrane region" description="Helical" evidence="6">
    <location>
        <begin position="400"/>
        <end position="419"/>
    </location>
</feature>
<name>A0ABV2LSW9_9FLAO</name>
<protein>
    <submittedName>
        <fullName evidence="7">O-antigen/teichoic acid export membrane protein</fullName>
    </submittedName>
</protein>
<feature type="transmembrane region" description="Helical" evidence="6">
    <location>
        <begin position="225"/>
        <end position="251"/>
    </location>
</feature>
<keyword evidence="2" id="KW-1003">Cell membrane</keyword>
<dbReference type="RefSeq" id="WP_354505551.1">
    <property type="nucleotide sequence ID" value="NZ_JBEPMO010000001.1"/>
</dbReference>
<feature type="transmembrane region" description="Helical" evidence="6">
    <location>
        <begin position="307"/>
        <end position="334"/>
    </location>
</feature>
<feature type="transmembrane region" description="Helical" evidence="6">
    <location>
        <begin position="346"/>
        <end position="365"/>
    </location>
</feature>
<feature type="transmembrane region" description="Helical" evidence="6">
    <location>
        <begin position="372"/>
        <end position="394"/>
    </location>
</feature>
<evidence type="ECO:0000256" key="3">
    <source>
        <dbReference type="ARBA" id="ARBA00022692"/>
    </source>
</evidence>
<feature type="transmembrane region" description="Helical" evidence="6">
    <location>
        <begin position="37"/>
        <end position="58"/>
    </location>
</feature>
<proteinExistence type="predicted"/>
<feature type="transmembrane region" description="Helical" evidence="6">
    <location>
        <begin position="184"/>
        <end position="204"/>
    </location>
</feature>
<gene>
    <name evidence="7" type="ORF">ABID46_000085</name>
</gene>